<dbReference type="Pfam" id="PF01202">
    <property type="entry name" value="SKI"/>
    <property type="match status" value="1"/>
</dbReference>
<dbReference type="GO" id="GO:0004765">
    <property type="term" value="F:shikimate kinase activity"/>
    <property type="evidence" value="ECO:0007669"/>
    <property type="project" value="UniProtKB-UniRule"/>
</dbReference>
<keyword evidence="3 7" id="KW-0547">Nucleotide-binding</keyword>
<feature type="binding site" evidence="7">
    <location>
        <position position="34"/>
    </location>
    <ligand>
        <name>substrate</name>
    </ligand>
</feature>
<dbReference type="AlphaFoldDB" id="C6RII7"/>
<keyword evidence="7" id="KW-0963">Cytoplasm</keyword>
<feature type="binding site" evidence="7">
    <location>
        <position position="81"/>
    </location>
    <ligand>
        <name>substrate</name>
    </ligand>
</feature>
<keyword evidence="1 7" id="KW-0028">Amino-acid biosynthesis</keyword>
<evidence type="ECO:0000256" key="6">
    <source>
        <dbReference type="ARBA" id="ARBA00023141"/>
    </source>
</evidence>
<feature type="binding site" evidence="7">
    <location>
        <begin position="12"/>
        <end position="17"/>
    </location>
    <ligand>
        <name>ATP</name>
        <dbReference type="ChEBI" id="CHEBI:30616"/>
    </ligand>
</feature>
<reference evidence="8 9" key="1">
    <citation type="submission" date="2009-07" db="EMBL/GenBank/DDBJ databases">
        <authorList>
            <person name="Madupu R."/>
            <person name="Sebastian Y."/>
            <person name="Durkin A.S."/>
            <person name="Torralba M."/>
            <person name="Methe B."/>
            <person name="Sutton G.G."/>
            <person name="Strausberg R.L."/>
            <person name="Nelson K.E."/>
        </authorList>
    </citation>
    <scope>NUCLEOTIDE SEQUENCE [LARGE SCALE GENOMIC DNA]</scope>
    <source>
        <strain evidence="8 9">RM3277</strain>
    </source>
</reference>
<dbReference type="GO" id="GO:0009073">
    <property type="term" value="P:aromatic amino acid family biosynthetic process"/>
    <property type="evidence" value="ECO:0007669"/>
    <property type="project" value="UniProtKB-KW"/>
</dbReference>
<evidence type="ECO:0000256" key="3">
    <source>
        <dbReference type="ARBA" id="ARBA00022741"/>
    </source>
</evidence>
<dbReference type="InterPro" id="IPR027417">
    <property type="entry name" value="P-loop_NTPase"/>
</dbReference>
<evidence type="ECO:0000313" key="8">
    <source>
        <dbReference type="EMBL" id="EET78730.1"/>
    </source>
</evidence>
<feature type="binding site" evidence="7">
    <location>
        <position position="138"/>
    </location>
    <ligand>
        <name>substrate</name>
    </ligand>
</feature>
<comment type="cofactor">
    <cofactor evidence="7">
        <name>Mg(2+)</name>
        <dbReference type="ChEBI" id="CHEBI:18420"/>
    </cofactor>
    <text evidence="7">Binds 1 Mg(2+) ion per subunit.</text>
</comment>
<dbReference type="STRING" id="553219.CAMSH0001_1334"/>
<dbReference type="EC" id="2.7.1.71" evidence="7"/>
<accession>C6RII7</accession>
<evidence type="ECO:0000256" key="2">
    <source>
        <dbReference type="ARBA" id="ARBA00022679"/>
    </source>
</evidence>
<feature type="binding site" evidence="7">
    <location>
        <position position="58"/>
    </location>
    <ligand>
        <name>substrate</name>
    </ligand>
</feature>
<gene>
    <name evidence="7 8" type="primary">aroK</name>
    <name evidence="8" type="ORF">CAMSH0001_1334</name>
</gene>
<keyword evidence="7" id="KW-0460">Magnesium</keyword>
<name>C6RII7_9BACT</name>
<dbReference type="UniPathway" id="UPA00053">
    <property type="reaction ID" value="UER00088"/>
</dbReference>
<keyword evidence="7" id="KW-0479">Metal-binding</keyword>
<protein>
    <recommendedName>
        <fullName evidence="7">Shikimate kinase</fullName>
        <shortName evidence="7">SK</shortName>
        <ecNumber evidence="7">2.7.1.71</ecNumber>
    </recommendedName>
</protein>
<evidence type="ECO:0000256" key="1">
    <source>
        <dbReference type="ARBA" id="ARBA00022605"/>
    </source>
</evidence>
<sequence>MSKNLVFIGFMGVGKGTVARHIAKKMGKLFLDTDELIESEQNLKVREIFEKKGEEYFRKCEAKLAKKLAKNVKSSVIAAGGGFAKVKGLKKIGKIIYLKSSFEAILKRIDESGEAQMHYAKRPLLRDLNAAKKLFDERKKMYKSVADLIIDVEGKELEQVAKEIEAQLKSRKRTK</sequence>
<keyword evidence="4 7" id="KW-0418">Kinase</keyword>
<comment type="catalytic activity">
    <reaction evidence="7">
        <text>shikimate + ATP = 3-phosphoshikimate + ADP + H(+)</text>
        <dbReference type="Rhea" id="RHEA:13121"/>
        <dbReference type="ChEBI" id="CHEBI:15378"/>
        <dbReference type="ChEBI" id="CHEBI:30616"/>
        <dbReference type="ChEBI" id="CHEBI:36208"/>
        <dbReference type="ChEBI" id="CHEBI:145989"/>
        <dbReference type="ChEBI" id="CHEBI:456216"/>
        <dbReference type="EC" id="2.7.1.71"/>
    </reaction>
</comment>
<keyword evidence="6 7" id="KW-0057">Aromatic amino acid biosynthesis</keyword>
<comment type="caution">
    <text evidence="8">The sequence shown here is derived from an EMBL/GenBank/DDBJ whole genome shotgun (WGS) entry which is preliminary data.</text>
</comment>
<dbReference type="SUPFAM" id="SSF52540">
    <property type="entry name" value="P-loop containing nucleoside triphosphate hydrolases"/>
    <property type="match status" value="1"/>
</dbReference>
<comment type="pathway">
    <text evidence="7">Metabolic intermediate biosynthesis; chorismate biosynthesis; chorismate from D-erythrose 4-phosphate and phosphoenolpyruvate: step 5/7.</text>
</comment>
<keyword evidence="5 7" id="KW-0067">ATP-binding</keyword>
<proteinExistence type="inferred from homology"/>
<dbReference type="Proteomes" id="UP000003107">
    <property type="component" value="Unassembled WGS sequence"/>
</dbReference>
<comment type="caution">
    <text evidence="7">Lacks conserved residue(s) required for the propagation of feature annotation.</text>
</comment>
<comment type="similarity">
    <text evidence="7">Belongs to the shikimate kinase family.</text>
</comment>
<comment type="subunit">
    <text evidence="7">Monomer.</text>
</comment>
<dbReference type="GO" id="GO:0000287">
    <property type="term" value="F:magnesium ion binding"/>
    <property type="evidence" value="ECO:0007669"/>
    <property type="project" value="UniProtKB-UniRule"/>
</dbReference>
<feature type="binding site" evidence="7">
    <location>
        <position position="122"/>
    </location>
    <ligand>
        <name>ATP</name>
        <dbReference type="ChEBI" id="CHEBI:30616"/>
    </ligand>
</feature>
<dbReference type="GO" id="GO:0009423">
    <property type="term" value="P:chorismate biosynthetic process"/>
    <property type="evidence" value="ECO:0007669"/>
    <property type="project" value="UniProtKB-UniRule"/>
</dbReference>
<dbReference type="CDD" id="cd00464">
    <property type="entry name" value="SK"/>
    <property type="match status" value="1"/>
</dbReference>
<dbReference type="eggNOG" id="COG0703">
    <property type="taxonomic scope" value="Bacteria"/>
</dbReference>
<comment type="function">
    <text evidence="7">Catalyzes the specific phosphorylation of the 3-hydroxyl group of shikimic acid using ATP as a cosubstrate.</text>
</comment>
<evidence type="ECO:0000256" key="5">
    <source>
        <dbReference type="ARBA" id="ARBA00022840"/>
    </source>
</evidence>
<evidence type="ECO:0000256" key="7">
    <source>
        <dbReference type="HAMAP-Rule" id="MF_00109"/>
    </source>
</evidence>
<dbReference type="PANTHER" id="PTHR21087:SF16">
    <property type="entry name" value="SHIKIMATE KINASE 1, CHLOROPLASTIC"/>
    <property type="match status" value="1"/>
</dbReference>
<dbReference type="InterPro" id="IPR031322">
    <property type="entry name" value="Shikimate/glucono_kinase"/>
</dbReference>
<dbReference type="PANTHER" id="PTHR21087">
    <property type="entry name" value="SHIKIMATE KINASE"/>
    <property type="match status" value="1"/>
</dbReference>
<dbReference type="EMBL" id="ACVQ01000032">
    <property type="protein sequence ID" value="EET78730.1"/>
    <property type="molecule type" value="Genomic_DNA"/>
</dbReference>
<dbReference type="GO" id="GO:0005829">
    <property type="term" value="C:cytosol"/>
    <property type="evidence" value="ECO:0007669"/>
    <property type="project" value="TreeGrafter"/>
</dbReference>
<dbReference type="GeneID" id="60990904"/>
<dbReference type="OrthoDB" id="9800332at2"/>
<dbReference type="PRINTS" id="PR01100">
    <property type="entry name" value="SHIKIMTKNASE"/>
</dbReference>
<dbReference type="HAMAP" id="MF_00109">
    <property type="entry name" value="Shikimate_kinase"/>
    <property type="match status" value="1"/>
</dbReference>
<dbReference type="GO" id="GO:0005524">
    <property type="term" value="F:ATP binding"/>
    <property type="evidence" value="ECO:0007669"/>
    <property type="project" value="UniProtKB-UniRule"/>
</dbReference>
<comment type="subcellular location">
    <subcellularLocation>
        <location evidence="7">Cytoplasm</location>
    </subcellularLocation>
</comment>
<keyword evidence="2 7" id="KW-0808">Transferase</keyword>
<keyword evidence="9" id="KW-1185">Reference proteome</keyword>
<dbReference type="Gene3D" id="3.40.50.300">
    <property type="entry name" value="P-loop containing nucleotide triphosphate hydrolases"/>
    <property type="match status" value="1"/>
</dbReference>
<dbReference type="RefSeq" id="WP_002949822.1">
    <property type="nucleotide sequence ID" value="NZ_ACVQ01000032.1"/>
</dbReference>
<dbReference type="GO" id="GO:0008652">
    <property type="term" value="P:amino acid biosynthetic process"/>
    <property type="evidence" value="ECO:0007669"/>
    <property type="project" value="UniProtKB-KW"/>
</dbReference>
<evidence type="ECO:0000256" key="4">
    <source>
        <dbReference type="ARBA" id="ARBA00022777"/>
    </source>
</evidence>
<dbReference type="InterPro" id="IPR000623">
    <property type="entry name" value="Shikimate_kinase/TSH1"/>
</dbReference>
<organism evidence="8 9">
    <name type="scientific">Campylobacter showae RM3277</name>
    <dbReference type="NCBI Taxonomy" id="553219"/>
    <lineage>
        <taxon>Bacteria</taxon>
        <taxon>Pseudomonadati</taxon>
        <taxon>Campylobacterota</taxon>
        <taxon>Epsilonproteobacteria</taxon>
        <taxon>Campylobacterales</taxon>
        <taxon>Campylobacteraceae</taxon>
        <taxon>Campylobacter</taxon>
    </lineage>
</organism>
<evidence type="ECO:0000313" key="9">
    <source>
        <dbReference type="Proteomes" id="UP000003107"/>
    </source>
</evidence>